<reference evidence="2" key="1">
    <citation type="journal article" date="2020" name="Stud. Mycol.">
        <title>101 Dothideomycetes genomes: a test case for predicting lifestyles and emergence of pathogens.</title>
        <authorList>
            <person name="Haridas S."/>
            <person name="Albert R."/>
            <person name="Binder M."/>
            <person name="Bloem J."/>
            <person name="Labutti K."/>
            <person name="Salamov A."/>
            <person name="Andreopoulos B."/>
            <person name="Baker S."/>
            <person name="Barry K."/>
            <person name="Bills G."/>
            <person name="Bluhm B."/>
            <person name="Cannon C."/>
            <person name="Castanera R."/>
            <person name="Culley D."/>
            <person name="Daum C."/>
            <person name="Ezra D."/>
            <person name="Gonzalez J."/>
            <person name="Henrissat B."/>
            <person name="Kuo A."/>
            <person name="Liang C."/>
            <person name="Lipzen A."/>
            <person name="Lutzoni F."/>
            <person name="Magnuson J."/>
            <person name="Mondo S."/>
            <person name="Nolan M."/>
            <person name="Ohm R."/>
            <person name="Pangilinan J."/>
            <person name="Park H.-J."/>
            <person name="Ramirez L."/>
            <person name="Alfaro M."/>
            <person name="Sun H."/>
            <person name="Tritt A."/>
            <person name="Yoshinaga Y."/>
            <person name="Zwiers L.-H."/>
            <person name="Turgeon B."/>
            <person name="Goodwin S."/>
            <person name="Spatafora J."/>
            <person name="Crous P."/>
            <person name="Grigoriev I."/>
        </authorList>
    </citation>
    <scope>NUCLEOTIDE SEQUENCE</scope>
    <source>
        <strain evidence="2">CBS 122368</strain>
    </source>
</reference>
<dbReference type="AlphaFoldDB" id="A0A6A6IJ34"/>
<feature type="transmembrane region" description="Helical" evidence="1">
    <location>
        <begin position="20"/>
        <end position="42"/>
    </location>
</feature>
<keyword evidence="1" id="KW-0472">Membrane</keyword>
<evidence type="ECO:0000313" key="2">
    <source>
        <dbReference type="EMBL" id="KAF2250421.1"/>
    </source>
</evidence>
<protein>
    <submittedName>
        <fullName evidence="2">Uncharacterized protein</fullName>
    </submittedName>
</protein>
<evidence type="ECO:0000313" key="3">
    <source>
        <dbReference type="Proteomes" id="UP000800094"/>
    </source>
</evidence>
<keyword evidence="3" id="KW-1185">Reference proteome</keyword>
<organism evidence="2 3">
    <name type="scientific">Trematosphaeria pertusa</name>
    <dbReference type="NCBI Taxonomy" id="390896"/>
    <lineage>
        <taxon>Eukaryota</taxon>
        <taxon>Fungi</taxon>
        <taxon>Dikarya</taxon>
        <taxon>Ascomycota</taxon>
        <taxon>Pezizomycotina</taxon>
        <taxon>Dothideomycetes</taxon>
        <taxon>Pleosporomycetidae</taxon>
        <taxon>Pleosporales</taxon>
        <taxon>Massarineae</taxon>
        <taxon>Trematosphaeriaceae</taxon>
        <taxon>Trematosphaeria</taxon>
    </lineage>
</organism>
<dbReference type="RefSeq" id="XP_033685425.1">
    <property type="nucleotide sequence ID" value="XM_033821789.1"/>
</dbReference>
<dbReference type="EMBL" id="ML987194">
    <property type="protein sequence ID" value="KAF2250421.1"/>
    <property type="molecule type" value="Genomic_DNA"/>
</dbReference>
<sequence length="92" mass="10294">MFLPIVVMYWWKWHSKGPTVPAYAYPCVLAGSCAVVAGIALVPMSWKRAPLSGHLCPTTQKAAKWNQYSACKWLAASLRWPIFRAQAVSDKK</sequence>
<accession>A0A6A6IJ34</accession>
<keyword evidence="1" id="KW-1133">Transmembrane helix</keyword>
<dbReference type="Proteomes" id="UP000800094">
    <property type="component" value="Unassembled WGS sequence"/>
</dbReference>
<dbReference type="GeneID" id="54575119"/>
<gene>
    <name evidence="2" type="ORF">BU26DRAFT_301464</name>
</gene>
<name>A0A6A6IJ34_9PLEO</name>
<evidence type="ECO:0000256" key="1">
    <source>
        <dbReference type="SAM" id="Phobius"/>
    </source>
</evidence>
<keyword evidence="1" id="KW-0812">Transmembrane</keyword>
<proteinExistence type="predicted"/>